<organism evidence="9 10">
    <name type="scientific">Vibrio marisflavi CECT 7928</name>
    <dbReference type="NCBI Taxonomy" id="634439"/>
    <lineage>
        <taxon>Bacteria</taxon>
        <taxon>Pseudomonadati</taxon>
        <taxon>Pseudomonadota</taxon>
        <taxon>Gammaproteobacteria</taxon>
        <taxon>Vibrionales</taxon>
        <taxon>Vibrionaceae</taxon>
        <taxon>Vibrio</taxon>
    </lineage>
</organism>
<evidence type="ECO:0000259" key="8">
    <source>
        <dbReference type="PROSITE" id="PS50928"/>
    </source>
</evidence>
<keyword evidence="5 7" id="KW-1133">Transmembrane helix</keyword>
<dbReference type="EMBL" id="CAKLDM010000002">
    <property type="protein sequence ID" value="CAH0540435.1"/>
    <property type="molecule type" value="Genomic_DNA"/>
</dbReference>
<feature type="transmembrane region" description="Helical" evidence="7">
    <location>
        <begin position="67"/>
        <end position="98"/>
    </location>
</feature>
<keyword evidence="4 7" id="KW-0812">Transmembrane</keyword>
<dbReference type="PROSITE" id="PS50928">
    <property type="entry name" value="ABC_TM1"/>
    <property type="match status" value="2"/>
</dbReference>
<evidence type="ECO:0000256" key="4">
    <source>
        <dbReference type="ARBA" id="ARBA00022692"/>
    </source>
</evidence>
<dbReference type="InterPro" id="IPR035906">
    <property type="entry name" value="MetI-like_sf"/>
</dbReference>
<evidence type="ECO:0000256" key="7">
    <source>
        <dbReference type="SAM" id="Phobius"/>
    </source>
</evidence>
<feature type="transmembrane region" description="Helical" evidence="7">
    <location>
        <begin position="367"/>
        <end position="384"/>
    </location>
</feature>
<keyword evidence="2" id="KW-0813">Transport</keyword>
<proteinExistence type="predicted"/>
<evidence type="ECO:0000313" key="10">
    <source>
        <dbReference type="Proteomes" id="UP000838748"/>
    </source>
</evidence>
<dbReference type="PANTHER" id="PTHR30183:SF6">
    <property type="entry name" value="INNER MEMBRANE ABC TRANSPORTER PERMEASE PROTEIN YNJC"/>
    <property type="match status" value="1"/>
</dbReference>
<feature type="transmembrane region" description="Helical" evidence="7">
    <location>
        <begin position="396"/>
        <end position="416"/>
    </location>
</feature>
<gene>
    <name evidence="9" type="primary">ynjC</name>
    <name evidence="9" type="ORF">VMF7928_02854</name>
</gene>
<feature type="transmembrane region" description="Helical" evidence="7">
    <location>
        <begin position="428"/>
        <end position="446"/>
    </location>
</feature>
<dbReference type="Gene3D" id="1.10.3720.10">
    <property type="entry name" value="MetI-like"/>
    <property type="match status" value="2"/>
</dbReference>
<accession>A0ABN8E4K1</accession>
<feature type="transmembrane region" description="Helical" evidence="7">
    <location>
        <begin position="119"/>
        <end position="140"/>
    </location>
</feature>
<comment type="subcellular location">
    <subcellularLocation>
        <location evidence="1">Cell membrane</location>
        <topology evidence="1">Multi-pass membrane protein</topology>
    </subcellularLocation>
</comment>
<dbReference type="SUPFAM" id="SSF161098">
    <property type="entry name" value="MetI-like"/>
    <property type="match status" value="2"/>
</dbReference>
<dbReference type="Proteomes" id="UP000838748">
    <property type="component" value="Unassembled WGS sequence"/>
</dbReference>
<evidence type="ECO:0000256" key="6">
    <source>
        <dbReference type="ARBA" id="ARBA00023136"/>
    </source>
</evidence>
<feature type="transmembrane region" description="Helical" evidence="7">
    <location>
        <begin position="160"/>
        <end position="184"/>
    </location>
</feature>
<dbReference type="RefSeq" id="WP_237362375.1">
    <property type="nucleotide sequence ID" value="NZ_CAKLDM010000002.1"/>
</dbReference>
<dbReference type="PANTHER" id="PTHR30183">
    <property type="entry name" value="MOLYBDENUM TRANSPORT SYSTEM PERMEASE PROTEIN MODB"/>
    <property type="match status" value="1"/>
</dbReference>
<dbReference type="CDD" id="cd06261">
    <property type="entry name" value="TM_PBP2"/>
    <property type="match status" value="2"/>
</dbReference>
<feature type="transmembrane region" description="Helical" evidence="7">
    <location>
        <begin position="532"/>
        <end position="552"/>
    </location>
</feature>
<feature type="domain" description="ABC transmembrane type-1" evidence="8">
    <location>
        <begin position="364"/>
        <end position="549"/>
    </location>
</feature>
<comment type="caution">
    <text evidence="9">The sequence shown here is derived from an EMBL/GenBank/DDBJ whole genome shotgun (WGS) entry which is preliminary data.</text>
</comment>
<keyword evidence="10" id="KW-1185">Reference proteome</keyword>
<evidence type="ECO:0000256" key="2">
    <source>
        <dbReference type="ARBA" id="ARBA00022448"/>
    </source>
</evidence>
<feature type="transmembrane region" description="Helical" evidence="7">
    <location>
        <begin position="485"/>
        <end position="502"/>
    </location>
</feature>
<feature type="transmembrane region" description="Helical" evidence="7">
    <location>
        <begin position="309"/>
        <end position="335"/>
    </location>
</feature>
<name>A0ABN8E4K1_9VIBR</name>
<sequence>MAVNTIQTGKRNSIAFRLSYIVLIAVCVLPLLPGSLGVVLSALGYIPPIGLRHFNFDGFFQVYEWNGVFHSVLLTIFTALSSTYLAALFCFAIMQSLFGRPIWKKIETLISPLLAMPHLAFAIGFTFLFSSSGMFFRLIHQLFGVNLSHSSYFSLVQDPYALGLTLVLALKETPFLLLMSLPIIQQLKVQKLSQISTSLGYSPHQFWWKVVLPQWLPKLRFALFSVLAYGVSVVDLSLIMGPNRPPTFSVLVWQWFNEPDLSLMPRAAAGAVTLFAIASLMLTVAVLFEKSCTCICKNWQFSGRFGVRLPGKSVITVLITLSTIILPMMLVWSFALRWRFPELLPTRYSLRFWHDEWFNAWPTINNSLSLAIISATIALLLAFIAHEYRIRYKLRLPSYVIALPILIPQLSVLFGLQITSLFIASNQYYLWVLWSHIFFAFPYVYLSLDGPWKSYDNHYTHTAFSLGKSPIVTFLKVKLPILKTAILYAWAMGASVSLAQYLPTLMLGGGRINTITTEAVALTSGFDRRVTAIYGLWQALLPFIFFTLAILIGRFKRPSLSYAPKEAN</sequence>
<keyword evidence="3" id="KW-1003">Cell membrane</keyword>
<feature type="transmembrane region" description="Helical" evidence="7">
    <location>
        <begin position="221"/>
        <end position="241"/>
    </location>
</feature>
<evidence type="ECO:0000256" key="1">
    <source>
        <dbReference type="ARBA" id="ARBA00004651"/>
    </source>
</evidence>
<protein>
    <submittedName>
        <fullName evidence="9">Inner membrane ABC transporter permease protein YnjC</fullName>
    </submittedName>
</protein>
<reference evidence="9" key="1">
    <citation type="submission" date="2021-11" db="EMBL/GenBank/DDBJ databases">
        <authorList>
            <person name="Rodrigo-Torres L."/>
            <person name="Arahal R. D."/>
            <person name="Lucena T."/>
        </authorList>
    </citation>
    <scope>NUCLEOTIDE SEQUENCE</scope>
    <source>
        <strain evidence="9">CECT 7928</strain>
    </source>
</reference>
<keyword evidence="6 7" id="KW-0472">Membrane</keyword>
<feature type="domain" description="ABC transmembrane type-1" evidence="8">
    <location>
        <begin position="68"/>
        <end position="285"/>
    </location>
</feature>
<feature type="transmembrane region" description="Helical" evidence="7">
    <location>
        <begin position="20"/>
        <end position="47"/>
    </location>
</feature>
<feature type="transmembrane region" description="Helical" evidence="7">
    <location>
        <begin position="267"/>
        <end position="288"/>
    </location>
</feature>
<evidence type="ECO:0000313" key="9">
    <source>
        <dbReference type="EMBL" id="CAH0540435.1"/>
    </source>
</evidence>
<evidence type="ECO:0000256" key="3">
    <source>
        <dbReference type="ARBA" id="ARBA00022475"/>
    </source>
</evidence>
<dbReference type="InterPro" id="IPR000515">
    <property type="entry name" value="MetI-like"/>
</dbReference>
<evidence type="ECO:0000256" key="5">
    <source>
        <dbReference type="ARBA" id="ARBA00022989"/>
    </source>
</evidence>